<keyword evidence="8" id="KW-1185">Reference proteome</keyword>
<feature type="transmembrane region" description="Helical" evidence="5">
    <location>
        <begin position="311"/>
        <end position="335"/>
    </location>
</feature>
<dbReference type="InterPro" id="IPR050327">
    <property type="entry name" value="Proton-linked_MCT"/>
</dbReference>
<feature type="transmembrane region" description="Helical" evidence="5">
    <location>
        <begin position="83"/>
        <end position="101"/>
    </location>
</feature>
<dbReference type="PANTHER" id="PTHR11360">
    <property type="entry name" value="MONOCARBOXYLATE TRANSPORTER"/>
    <property type="match status" value="1"/>
</dbReference>
<keyword evidence="3 5" id="KW-1133">Transmembrane helix</keyword>
<proteinExistence type="predicted"/>
<evidence type="ECO:0000256" key="2">
    <source>
        <dbReference type="ARBA" id="ARBA00022692"/>
    </source>
</evidence>
<dbReference type="PANTHER" id="PTHR11360:SF290">
    <property type="entry name" value="MONOCARBOXYLATE MFS PERMEASE"/>
    <property type="match status" value="1"/>
</dbReference>
<accession>A0ABQ3M014</accession>
<evidence type="ECO:0000256" key="3">
    <source>
        <dbReference type="ARBA" id="ARBA00022989"/>
    </source>
</evidence>
<dbReference type="Pfam" id="PF07690">
    <property type="entry name" value="MFS_1"/>
    <property type="match status" value="1"/>
</dbReference>
<feature type="transmembrane region" description="Helical" evidence="5">
    <location>
        <begin position="256"/>
        <end position="275"/>
    </location>
</feature>
<feature type="transmembrane region" description="Helical" evidence="5">
    <location>
        <begin position="376"/>
        <end position="398"/>
    </location>
</feature>
<comment type="caution">
    <text evidence="7">The sequence shown here is derived from an EMBL/GenBank/DDBJ whole genome shotgun (WGS) entry which is preliminary data.</text>
</comment>
<protein>
    <submittedName>
        <fullName evidence="7">MFS transporter</fullName>
    </submittedName>
</protein>
<evidence type="ECO:0000313" key="8">
    <source>
        <dbReference type="Proteomes" id="UP000635387"/>
    </source>
</evidence>
<dbReference type="InterPro" id="IPR020846">
    <property type="entry name" value="MFS_dom"/>
</dbReference>
<feature type="transmembrane region" description="Helical" evidence="5">
    <location>
        <begin position="174"/>
        <end position="193"/>
    </location>
</feature>
<feature type="domain" description="Major facilitator superfamily (MFS) profile" evidence="6">
    <location>
        <begin position="14"/>
        <end position="402"/>
    </location>
</feature>
<name>A0ABQ3M014_9PSEU</name>
<evidence type="ECO:0000256" key="4">
    <source>
        <dbReference type="ARBA" id="ARBA00023136"/>
    </source>
</evidence>
<dbReference type="Proteomes" id="UP000635387">
    <property type="component" value="Unassembled WGS sequence"/>
</dbReference>
<dbReference type="EMBL" id="BNAY01000007">
    <property type="protein sequence ID" value="GHH28547.1"/>
    <property type="molecule type" value="Genomic_DNA"/>
</dbReference>
<sequence length="418" mass="42334">MPPEHTVTRGARSRVLIGAAIGLVGGFTATFLATVGQFIRPITAEFGWGRTELSIVVVMAAVGSAVGSPLIGRLVQRFGSRPFLMLSGVFLAAAFVAFAAAPAETGYFALLSFLVGLLAVGTTSAALLAVVPRFFDRRLGLALGAVMGGSAVGTAILQIAVGSALVHLGWRSTYLLLAGVVVVLIGVAALIGFPPGTGPQYEVTAVTSGGLVVREALRWPRFSLLLGAVLLSAVGTAGSAAHFVPFVIDQGIEPQVAAGASAAAGFGVAAGRFVSGALLDRVNAPRFAGGVFLIAATALAVSATLPPSPVVVYASCALASGFALGAEGDIIPFLLRRYVGVRAYAPVLGIGIGVFTLGGAIGTAMFGLVFDGFGSYVPALLTASSGLIVAAILLQFMGPYRYPGLRRRTELLTGAAES</sequence>
<gene>
    <name evidence="7" type="ORF">GCM10017790_59560</name>
</gene>
<evidence type="ECO:0000256" key="1">
    <source>
        <dbReference type="ARBA" id="ARBA00004651"/>
    </source>
</evidence>
<dbReference type="Gene3D" id="1.20.1250.20">
    <property type="entry name" value="MFS general substrate transporter like domains"/>
    <property type="match status" value="2"/>
</dbReference>
<keyword evidence="4 5" id="KW-0472">Membrane</keyword>
<feature type="transmembrane region" description="Helical" evidence="5">
    <location>
        <begin position="347"/>
        <end position="370"/>
    </location>
</feature>
<evidence type="ECO:0000259" key="6">
    <source>
        <dbReference type="PROSITE" id="PS50850"/>
    </source>
</evidence>
<feature type="transmembrane region" description="Helical" evidence="5">
    <location>
        <begin position="15"/>
        <end position="33"/>
    </location>
</feature>
<evidence type="ECO:0000313" key="7">
    <source>
        <dbReference type="EMBL" id="GHH28547.1"/>
    </source>
</evidence>
<dbReference type="InterPro" id="IPR011701">
    <property type="entry name" value="MFS"/>
</dbReference>
<feature type="transmembrane region" description="Helical" evidence="5">
    <location>
        <begin position="143"/>
        <end position="168"/>
    </location>
</feature>
<evidence type="ECO:0000256" key="5">
    <source>
        <dbReference type="SAM" id="Phobius"/>
    </source>
</evidence>
<reference evidence="8" key="1">
    <citation type="journal article" date="2019" name="Int. J. Syst. Evol. Microbiol.">
        <title>The Global Catalogue of Microorganisms (GCM) 10K type strain sequencing project: providing services to taxonomists for standard genome sequencing and annotation.</title>
        <authorList>
            <consortium name="The Broad Institute Genomics Platform"/>
            <consortium name="The Broad Institute Genome Sequencing Center for Infectious Disease"/>
            <person name="Wu L."/>
            <person name="Ma J."/>
        </authorList>
    </citation>
    <scope>NUCLEOTIDE SEQUENCE [LARGE SCALE GENOMIC DNA]</scope>
    <source>
        <strain evidence="8">CGMCC 4.7683</strain>
    </source>
</reference>
<feature type="transmembrane region" description="Helical" evidence="5">
    <location>
        <begin position="287"/>
        <end position="305"/>
    </location>
</feature>
<organism evidence="7 8">
    <name type="scientific">Amycolatopsis oliviviridis</name>
    <dbReference type="NCBI Taxonomy" id="1471590"/>
    <lineage>
        <taxon>Bacteria</taxon>
        <taxon>Bacillati</taxon>
        <taxon>Actinomycetota</taxon>
        <taxon>Actinomycetes</taxon>
        <taxon>Pseudonocardiales</taxon>
        <taxon>Pseudonocardiaceae</taxon>
        <taxon>Amycolatopsis</taxon>
    </lineage>
</organism>
<comment type="subcellular location">
    <subcellularLocation>
        <location evidence="1">Cell membrane</location>
        <topology evidence="1">Multi-pass membrane protein</topology>
    </subcellularLocation>
</comment>
<feature type="transmembrane region" description="Helical" evidence="5">
    <location>
        <begin position="224"/>
        <end position="244"/>
    </location>
</feature>
<feature type="transmembrane region" description="Helical" evidence="5">
    <location>
        <begin position="53"/>
        <end position="71"/>
    </location>
</feature>
<dbReference type="SUPFAM" id="SSF103473">
    <property type="entry name" value="MFS general substrate transporter"/>
    <property type="match status" value="1"/>
</dbReference>
<keyword evidence="2 5" id="KW-0812">Transmembrane</keyword>
<dbReference type="InterPro" id="IPR036259">
    <property type="entry name" value="MFS_trans_sf"/>
</dbReference>
<feature type="transmembrane region" description="Helical" evidence="5">
    <location>
        <begin position="107"/>
        <end position="131"/>
    </location>
</feature>
<dbReference type="PROSITE" id="PS50850">
    <property type="entry name" value="MFS"/>
    <property type="match status" value="1"/>
</dbReference>